<dbReference type="Proteomes" id="UP000030003">
    <property type="component" value="Unassembled WGS sequence"/>
</dbReference>
<comment type="caution">
    <text evidence="3">The sequence shown here is derived from an EMBL/GenBank/DDBJ whole genome shotgun (WGS) entry which is preliminary data.</text>
</comment>
<evidence type="ECO:0000259" key="2">
    <source>
        <dbReference type="PROSITE" id="PS51379"/>
    </source>
</evidence>
<dbReference type="RefSeq" id="WP_027069581.1">
    <property type="nucleotide sequence ID" value="NZ_AUHT01000006.1"/>
</dbReference>
<proteinExistence type="predicted"/>
<gene>
    <name evidence="3" type="ORF">N791_00015</name>
</gene>
<organism evidence="3 4">
    <name type="scientific">Lysobacter defluvii IMMIB APB-9 = DSM 18482</name>
    <dbReference type="NCBI Taxonomy" id="1385515"/>
    <lineage>
        <taxon>Bacteria</taxon>
        <taxon>Pseudomonadati</taxon>
        <taxon>Pseudomonadota</taxon>
        <taxon>Gammaproteobacteria</taxon>
        <taxon>Lysobacterales</taxon>
        <taxon>Lysobacteraceae</taxon>
        <taxon>Novilysobacter</taxon>
    </lineage>
</organism>
<feature type="region of interest" description="Disordered" evidence="1">
    <location>
        <begin position="50"/>
        <end position="81"/>
    </location>
</feature>
<dbReference type="PROSITE" id="PS51379">
    <property type="entry name" value="4FE4S_FER_2"/>
    <property type="match status" value="1"/>
</dbReference>
<reference evidence="3 4" key="1">
    <citation type="submission" date="2013-08" db="EMBL/GenBank/DDBJ databases">
        <title>Genomic analysis of Lysobacter defluvii.</title>
        <authorList>
            <person name="Wang Q."/>
            <person name="Wang G."/>
        </authorList>
    </citation>
    <scope>NUCLEOTIDE SEQUENCE [LARGE SCALE GENOMIC DNA]</scope>
    <source>
        <strain evidence="3 4">IMMIB APB-9</strain>
    </source>
</reference>
<dbReference type="InterPro" id="IPR048034">
    <property type="entry name" value="CopL-like"/>
</dbReference>
<dbReference type="NCBIfam" id="NF033807">
    <property type="entry name" value="CopL_fam"/>
    <property type="match status" value="1"/>
</dbReference>
<sequence length="141" mass="14249">MSVRAVLLRLFLIVVLVVDGMGVAAAAAWHMGHVVDAAGVAAQSVAPSTSATSHETCHESTAAAASGEQGGPADVVPDGELQSSEECCDPAGCGACVHPCPALVHVIAFNPAWATHSQNVRALTSAHAPPPLLHLIRPPIA</sequence>
<evidence type="ECO:0000313" key="4">
    <source>
        <dbReference type="Proteomes" id="UP000030003"/>
    </source>
</evidence>
<feature type="domain" description="4Fe-4S ferredoxin-type" evidence="2">
    <location>
        <begin position="79"/>
        <end position="112"/>
    </location>
</feature>
<keyword evidence="4" id="KW-1185">Reference proteome</keyword>
<dbReference type="InterPro" id="IPR017896">
    <property type="entry name" value="4Fe4S_Fe-S-bd"/>
</dbReference>
<protein>
    <recommendedName>
        <fullName evidence="2">4Fe-4S ferredoxin-type domain-containing protein</fullName>
    </recommendedName>
</protein>
<dbReference type="EMBL" id="AVBH01000001">
    <property type="protein sequence ID" value="KGO99904.1"/>
    <property type="molecule type" value="Genomic_DNA"/>
</dbReference>
<dbReference type="AlphaFoldDB" id="A0A0A0MBD2"/>
<evidence type="ECO:0000256" key="1">
    <source>
        <dbReference type="SAM" id="MobiDB-lite"/>
    </source>
</evidence>
<name>A0A0A0MBD2_9GAMM</name>
<accession>A0A0A0MBD2</accession>
<evidence type="ECO:0000313" key="3">
    <source>
        <dbReference type="EMBL" id="KGO99904.1"/>
    </source>
</evidence>